<gene>
    <name evidence="2" type="ORF">ACFSRY_14105</name>
</gene>
<evidence type="ECO:0008006" key="4">
    <source>
        <dbReference type="Google" id="ProtNLM"/>
    </source>
</evidence>
<sequence length="426" mass="49370">MKTICCFLLLLCTAFSLQAQVPATKVDNLRVFLDCQAYCDQDYIKREITFVDYVNDRFESNVYVLITSQSTGSGGREYKLQFQGQGKFEGLTDTRSYIRQATATDDEDRKQAVENIKLGLLPFILKTDKAKDLEISFKNAGDESKDIATNPEEDPWNFWVFNLSLRGYFSGDRNYSSNSLNSEINASRVTDKFKTNFSVYTNKNNNRFGEGDEEFTYTNERYGFRNTTVWSINQKLSAGGYINGQRSDYSNHDLDVSVMPAIEYNFFPYSESNNHYLGLMYKVGPRYFNYKEETIFSEMEEFRFQQSLSLDLSYNQKWGQISGSTSYSHYFHDFSKKRLSFSGYADIRLFKGLSFNVGGYYAIQRDQLNIIKGTVSDQDLLTRRRQLDSNYDFFFNFGVRYRFGSLFNNVVNPRFNGGGGGMVFYY</sequence>
<dbReference type="EMBL" id="JBHULU010000021">
    <property type="protein sequence ID" value="MFD2515006.1"/>
    <property type="molecule type" value="Genomic_DNA"/>
</dbReference>
<reference evidence="3" key="1">
    <citation type="journal article" date="2019" name="Int. J. Syst. Evol. Microbiol.">
        <title>The Global Catalogue of Microorganisms (GCM) 10K type strain sequencing project: providing services to taxonomists for standard genome sequencing and annotation.</title>
        <authorList>
            <consortium name="The Broad Institute Genomics Platform"/>
            <consortium name="The Broad Institute Genome Sequencing Center for Infectious Disease"/>
            <person name="Wu L."/>
            <person name="Ma J."/>
        </authorList>
    </citation>
    <scope>NUCLEOTIDE SEQUENCE [LARGE SCALE GENOMIC DNA]</scope>
    <source>
        <strain evidence="3">KCTC 42498</strain>
    </source>
</reference>
<evidence type="ECO:0000313" key="2">
    <source>
        <dbReference type="EMBL" id="MFD2515006.1"/>
    </source>
</evidence>
<evidence type="ECO:0000256" key="1">
    <source>
        <dbReference type="SAM" id="SignalP"/>
    </source>
</evidence>
<proteinExistence type="predicted"/>
<organism evidence="2 3">
    <name type="scientific">Pontibacter locisalis</name>
    <dbReference type="NCBI Taxonomy" id="1719035"/>
    <lineage>
        <taxon>Bacteria</taxon>
        <taxon>Pseudomonadati</taxon>
        <taxon>Bacteroidota</taxon>
        <taxon>Cytophagia</taxon>
        <taxon>Cytophagales</taxon>
        <taxon>Hymenobacteraceae</taxon>
        <taxon>Pontibacter</taxon>
    </lineage>
</organism>
<comment type="caution">
    <text evidence="2">The sequence shown here is derived from an EMBL/GenBank/DDBJ whole genome shotgun (WGS) entry which is preliminary data.</text>
</comment>
<accession>A0ABW5IMZ3</accession>
<protein>
    <recommendedName>
        <fullName evidence="4">DUF481 domain-containing protein</fullName>
    </recommendedName>
</protein>
<dbReference type="Proteomes" id="UP001597544">
    <property type="component" value="Unassembled WGS sequence"/>
</dbReference>
<name>A0ABW5IMZ3_9BACT</name>
<keyword evidence="3" id="KW-1185">Reference proteome</keyword>
<evidence type="ECO:0000313" key="3">
    <source>
        <dbReference type="Proteomes" id="UP001597544"/>
    </source>
</evidence>
<feature type="signal peptide" evidence="1">
    <location>
        <begin position="1"/>
        <end position="19"/>
    </location>
</feature>
<keyword evidence="1" id="KW-0732">Signal</keyword>
<feature type="chain" id="PRO_5045300786" description="DUF481 domain-containing protein" evidence="1">
    <location>
        <begin position="20"/>
        <end position="426"/>
    </location>
</feature>
<dbReference type="RefSeq" id="WP_377508866.1">
    <property type="nucleotide sequence ID" value="NZ_JBHULU010000021.1"/>
</dbReference>